<evidence type="ECO:0000313" key="3">
    <source>
        <dbReference type="EMBL" id="GIM05055.1"/>
    </source>
</evidence>
<evidence type="ECO:0000256" key="1">
    <source>
        <dbReference type="SAM" id="MobiDB-lite"/>
    </source>
</evidence>
<feature type="compositionally biased region" description="Acidic residues" evidence="1">
    <location>
        <begin position="12"/>
        <end position="23"/>
    </location>
</feature>
<reference evidence="2" key="1">
    <citation type="journal article" date="2021" name="Proc. Natl. Acad. Sci. U.S.A.">
        <title>Three genomes in the algal genus Volvox reveal the fate of a haploid sex-determining region after a transition to homothallism.</title>
        <authorList>
            <person name="Yamamoto K."/>
            <person name="Hamaji T."/>
            <person name="Kawai-Toyooka H."/>
            <person name="Matsuzaki R."/>
            <person name="Takahashi F."/>
            <person name="Nishimura Y."/>
            <person name="Kawachi M."/>
            <person name="Noguchi H."/>
            <person name="Minakuchi Y."/>
            <person name="Umen J.G."/>
            <person name="Toyoda A."/>
            <person name="Nozaki H."/>
        </authorList>
    </citation>
    <scope>NUCLEOTIDE SEQUENCE</scope>
    <source>
        <strain evidence="3">NIES-3785</strain>
        <strain evidence="2">NIES-3786</strain>
    </source>
</reference>
<evidence type="ECO:0000313" key="2">
    <source>
        <dbReference type="EMBL" id="GIL91093.1"/>
    </source>
</evidence>
<protein>
    <submittedName>
        <fullName evidence="2">Uncharacterized protein</fullName>
    </submittedName>
</protein>
<dbReference type="Proteomes" id="UP000747110">
    <property type="component" value="Unassembled WGS sequence"/>
</dbReference>
<keyword evidence="4" id="KW-1185">Reference proteome</keyword>
<feature type="compositionally biased region" description="Polar residues" evidence="1">
    <location>
        <begin position="57"/>
        <end position="71"/>
    </location>
</feature>
<feature type="compositionally biased region" description="Polar residues" evidence="1">
    <location>
        <begin position="324"/>
        <end position="336"/>
    </location>
</feature>
<sequence>MASLHASSIGGEEYDYPDDFTDISEDHDLPLPGLHTAPSALPWPGGDDWRLPGRVQQLETSSNSGSCSDNENGGGESPVRLAPQGTRSPAAATAATELYQRDPWMMQLDAGAASPSPSGSSGLMQARFVGSAAIGCGMLPVRNVSITSGRSLFGPFGSSSLQHRDALQAVQPHPLALTVQHHQQVLPTLPQRPPPAPVQPLPQPPVRDQDRVREQERVDAVGSGFEDGEDEDGQVDRSHANGDPWSYLDADPFLLAASSTCSSSFSESRDPSPQPQPAAAATQSFSVPTSGRNNGPQLWYGNPYADSQIEHDFALALGPRLRRQSNSVGRTGGLNSQERDDQPFGLARGLGSFVLGPAQGPAADNTHGSGGSSDSSHSSWAGRQGLDDRYEGAGPSTSQPTAAAIVLWPMGPPRELLRSGDRSLAAGMAAMGEVDWPLDSSDPRHRNAVRTRASELSATWRPSQEDEGMDELGASMAGTGSSALRSMGEPSWGLQYGVPLGDRSSPGLSFGDSSGPTHRYSPRSTLGDSDLSGIGPSPPGLTSAGPRGTTPGSNGGYRSSGFGGGGSGGLNGGGGGATLCFTSLDSPSGPYDRRRVVLTSAHRRNTEASTPSVRQYSDGLAGMLTNAQIQEWMSQHASRLLLPRHMQEIADIVFRPPSAVPEKKPLKCPSSGVTTLPPPVVLGGRYPPLHVSRLASDTAFMADLLAGLSGVNLANSRVQAVLTALQGKDVVVAEEGEEGGAELAGRTVLTKSLQPPSRIQPK</sequence>
<feature type="compositionally biased region" description="Basic and acidic residues" evidence="1">
    <location>
        <begin position="207"/>
        <end position="219"/>
    </location>
</feature>
<name>A0A8J4CXQ8_9CHLO</name>
<feature type="compositionally biased region" description="Polar residues" evidence="1">
    <location>
        <begin position="511"/>
        <end position="527"/>
    </location>
</feature>
<feature type="compositionally biased region" description="Low complexity" evidence="1">
    <location>
        <begin position="277"/>
        <end position="286"/>
    </location>
</feature>
<accession>A0A8J4CXQ8</accession>
<dbReference type="Proteomes" id="UP000722791">
    <property type="component" value="Unassembled WGS sequence"/>
</dbReference>
<feature type="region of interest" description="Disordered" evidence="1">
    <location>
        <begin position="181"/>
        <end position="244"/>
    </location>
</feature>
<feature type="region of interest" description="Disordered" evidence="1">
    <location>
        <begin position="262"/>
        <end position="302"/>
    </location>
</feature>
<feature type="region of interest" description="Disordered" evidence="1">
    <location>
        <begin position="437"/>
        <end position="563"/>
    </location>
</feature>
<dbReference type="AlphaFoldDB" id="A0A8J4CXQ8"/>
<comment type="caution">
    <text evidence="2">The sequence shown here is derived from an EMBL/GenBank/DDBJ whole genome shotgun (WGS) entry which is preliminary data.</text>
</comment>
<feature type="compositionally biased region" description="Pro residues" evidence="1">
    <location>
        <begin position="190"/>
        <end position="205"/>
    </location>
</feature>
<evidence type="ECO:0000313" key="4">
    <source>
        <dbReference type="Proteomes" id="UP000747110"/>
    </source>
</evidence>
<dbReference type="OrthoDB" id="535103at2759"/>
<dbReference type="EMBL" id="BNCP01000062">
    <property type="protein sequence ID" value="GIL91093.1"/>
    <property type="molecule type" value="Genomic_DNA"/>
</dbReference>
<proteinExistence type="predicted"/>
<feature type="region of interest" description="Disordered" evidence="1">
    <location>
        <begin position="324"/>
        <end position="398"/>
    </location>
</feature>
<dbReference type="EMBL" id="BNCQ01000017">
    <property type="protein sequence ID" value="GIM05055.1"/>
    <property type="molecule type" value="Genomic_DNA"/>
</dbReference>
<organism evidence="2 4">
    <name type="scientific">Volvox reticuliferus</name>
    <dbReference type="NCBI Taxonomy" id="1737510"/>
    <lineage>
        <taxon>Eukaryota</taxon>
        <taxon>Viridiplantae</taxon>
        <taxon>Chlorophyta</taxon>
        <taxon>core chlorophytes</taxon>
        <taxon>Chlorophyceae</taxon>
        <taxon>CS clade</taxon>
        <taxon>Chlamydomonadales</taxon>
        <taxon>Volvocaceae</taxon>
        <taxon>Volvox</taxon>
    </lineage>
</organism>
<feature type="region of interest" description="Disordered" evidence="1">
    <location>
        <begin position="1"/>
        <end position="86"/>
    </location>
</feature>
<feature type="compositionally biased region" description="Polar residues" evidence="1">
    <location>
        <begin position="287"/>
        <end position="296"/>
    </location>
</feature>
<gene>
    <name evidence="2" type="ORF">Vretifemale_18769</name>
    <name evidence="3" type="ORF">Vretimale_9514</name>
</gene>